<dbReference type="PANTHER" id="PTHR30469:SF15">
    <property type="entry name" value="HLYD FAMILY OF SECRETION PROTEINS"/>
    <property type="match status" value="1"/>
</dbReference>
<dbReference type="Pfam" id="PF25967">
    <property type="entry name" value="RND-MFP_C"/>
    <property type="match status" value="1"/>
</dbReference>
<evidence type="ECO:0000259" key="5">
    <source>
        <dbReference type="Pfam" id="PF25967"/>
    </source>
</evidence>
<evidence type="ECO:0000256" key="2">
    <source>
        <dbReference type="SAM" id="Coils"/>
    </source>
</evidence>
<comment type="caution">
    <text evidence="6">The sequence shown here is derived from an EMBL/GenBank/DDBJ whole genome shotgun (WGS) entry which is preliminary data.</text>
</comment>
<dbReference type="InterPro" id="IPR058648">
    <property type="entry name" value="HH_CzcB-like"/>
</dbReference>
<dbReference type="InterPro" id="IPR006143">
    <property type="entry name" value="RND_pump_MFP"/>
</dbReference>
<dbReference type="AlphaFoldDB" id="A0A7K3WQ42"/>
<evidence type="ECO:0000313" key="6">
    <source>
        <dbReference type="EMBL" id="NEN23141.1"/>
    </source>
</evidence>
<dbReference type="SUPFAM" id="SSF111369">
    <property type="entry name" value="HlyD-like secretion proteins"/>
    <property type="match status" value="1"/>
</dbReference>
<comment type="similarity">
    <text evidence="1">Belongs to the membrane fusion protein (MFP) (TC 8.A.1) family.</text>
</comment>
<evidence type="ECO:0000259" key="4">
    <source>
        <dbReference type="Pfam" id="PF25954"/>
    </source>
</evidence>
<dbReference type="EMBL" id="JAAGVY010000008">
    <property type="protein sequence ID" value="NEN23141.1"/>
    <property type="molecule type" value="Genomic_DNA"/>
</dbReference>
<dbReference type="NCBIfam" id="TIGR01730">
    <property type="entry name" value="RND_mfp"/>
    <property type="match status" value="1"/>
</dbReference>
<evidence type="ECO:0000313" key="7">
    <source>
        <dbReference type="Proteomes" id="UP000486602"/>
    </source>
</evidence>
<dbReference type="GO" id="GO:1990281">
    <property type="term" value="C:efflux pump complex"/>
    <property type="evidence" value="ECO:0007669"/>
    <property type="project" value="TreeGrafter"/>
</dbReference>
<proteinExistence type="inferred from homology"/>
<dbReference type="Proteomes" id="UP000486602">
    <property type="component" value="Unassembled WGS sequence"/>
</dbReference>
<protein>
    <submittedName>
        <fullName evidence="6">Efflux RND transporter periplasmic adaptor subunit</fullName>
    </submittedName>
</protein>
<feature type="domain" description="CzcB-like alpha-helical hairpin" evidence="3">
    <location>
        <begin position="136"/>
        <end position="187"/>
    </location>
</feature>
<dbReference type="InterPro" id="IPR058792">
    <property type="entry name" value="Beta-barrel_RND_2"/>
</dbReference>
<dbReference type="Pfam" id="PF25954">
    <property type="entry name" value="Beta-barrel_RND_2"/>
    <property type="match status" value="1"/>
</dbReference>
<dbReference type="GO" id="GO:0015562">
    <property type="term" value="F:efflux transmembrane transporter activity"/>
    <property type="evidence" value="ECO:0007669"/>
    <property type="project" value="TreeGrafter"/>
</dbReference>
<feature type="domain" description="Multidrug resistance protein MdtA-like C-terminal permuted SH3" evidence="5">
    <location>
        <begin position="307"/>
        <end position="369"/>
    </location>
</feature>
<dbReference type="InterPro" id="IPR058627">
    <property type="entry name" value="MdtA-like_C"/>
</dbReference>
<name>A0A7K3WQ42_9FLAO</name>
<accession>A0A7K3WQ42</accession>
<dbReference type="PANTHER" id="PTHR30469">
    <property type="entry name" value="MULTIDRUG RESISTANCE PROTEIN MDTA"/>
    <property type="match status" value="1"/>
</dbReference>
<organism evidence="6 7">
    <name type="scientific">Cryomorpha ignava</name>
    <dbReference type="NCBI Taxonomy" id="101383"/>
    <lineage>
        <taxon>Bacteria</taxon>
        <taxon>Pseudomonadati</taxon>
        <taxon>Bacteroidota</taxon>
        <taxon>Flavobacteriia</taxon>
        <taxon>Flavobacteriales</taxon>
        <taxon>Cryomorphaceae</taxon>
        <taxon>Cryomorpha</taxon>
    </lineage>
</organism>
<gene>
    <name evidence="6" type="ORF">G3O08_06470</name>
</gene>
<evidence type="ECO:0000259" key="3">
    <source>
        <dbReference type="Pfam" id="PF25893"/>
    </source>
</evidence>
<dbReference type="Gene3D" id="1.10.287.470">
    <property type="entry name" value="Helix hairpin bin"/>
    <property type="match status" value="1"/>
</dbReference>
<evidence type="ECO:0000256" key="1">
    <source>
        <dbReference type="ARBA" id="ARBA00009477"/>
    </source>
</evidence>
<reference evidence="6 7" key="1">
    <citation type="submission" date="2020-02" db="EMBL/GenBank/DDBJ databases">
        <title>Out from the shadows clarifying the taxonomy of the family Cryomorphaceae and related taxa by utilizing the GTDB taxonomic framework.</title>
        <authorList>
            <person name="Bowman J.P."/>
        </authorList>
    </citation>
    <scope>NUCLEOTIDE SEQUENCE [LARGE SCALE GENOMIC DNA]</scope>
    <source>
        <strain evidence="6 7">QSSC 1-22</strain>
    </source>
</reference>
<feature type="domain" description="CusB-like beta-barrel" evidence="4">
    <location>
        <begin position="231"/>
        <end position="301"/>
    </location>
</feature>
<keyword evidence="7" id="KW-1185">Reference proteome</keyword>
<dbReference type="Gene3D" id="2.40.50.100">
    <property type="match status" value="1"/>
</dbReference>
<dbReference type="RefSeq" id="WP_163284060.1">
    <property type="nucleotide sequence ID" value="NZ_JAAGVY010000008.1"/>
</dbReference>
<keyword evidence="2" id="KW-0175">Coiled coil</keyword>
<feature type="coiled-coil region" evidence="2">
    <location>
        <begin position="33"/>
        <end position="67"/>
    </location>
</feature>
<dbReference type="Pfam" id="PF25893">
    <property type="entry name" value="HH_CzcB"/>
    <property type="match status" value="1"/>
</dbReference>
<dbReference type="PROSITE" id="PS51257">
    <property type="entry name" value="PROKAR_LIPOPROTEIN"/>
    <property type="match status" value="1"/>
</dbReference>
<sequence length="384" mass="42594">MKSIKLNGLFTTGIFLIAIFIVVSCDNQPDTKLTALVAERDSLKTERKELDDKIHELDEQIQELDSTITNKLVTTITADTALFKHYFDVYGNVQSDKTASLFAENPGNVTQILVEEGQQVKKGQLLVRVDDDVYSSNLQELQTSLDLATTLFNKQKRLWDQNIGSEVQYLEAKNRKESLENSIATLREQKSKSSVVAPFDGVVDKIFPKVGEMASMQMPVARIVNLDDMYITADVSERYINTLKVGDEVSLRINEDTITSKITRVGAFINATNRSFEIRVAVDDKVDGIRPNSLVAMKINDMSKKGAIVLPSSIIMQDGKGKDYVYVIGKDDKAKQVALKKSIQTGASYEGKTVVLEGINPGDKVIEKGARSVRDSDRVDTATI</sequence>
<dbReference type="Gene3D" id="2.40.30.170">
    <property type="match status" value="1"/>
</dbReference>
<dbReference type="Gene3D" id="2.40.420.20">
    <property type="match status" value="1"/>
</dbReference>